<keyword evidence="2" id="KW-0507">mRNA processing</keyword>
<feature type="repeat" description="WD" evidence="5">
    <location>
        <begin position="90"/>
        <end position="131"/>
    </location>
</feature>
<evidence type="ECO:0000256" key="2">
    <source>
        <dbReference type="ARBA" id="ARBA00022664"/>
    </source>
</evidence>
<feature type="repeat" description="WD" evidence="5">
    <location>
        <begin position="47"/>
        <end position="79"/>
    </location>
</feature>
<dbReference type="InParanoid" id="A0A0G4H5X0"/>
<dbReference type="PROSITE" id="PS50294">
    <property type="entry name" value="WD_REPEATS_REGION"/>
    <property type="match status" value="5"/>
</dbReference>
<dbReference type="InterPro" id="IPR019775">
    <property type="entry name" value="WD40_repeat_CS"/>
</dbReference>
<accession>A0A0G4H5X0</accession>
<evidence type="ECO:0000256" key="4">
    <source>
        <dbReference type="ARBA" id="ARBA00023187"/>
    </source>
</evidence>
<keyword evidence="3" id="KW-0677">Repeat</keyword>
<evidence type="ECO:0000313" key="6">
    <source>
        <dbReference type="EMBL" id="CEM38977.1"/>
    </source>
</evidence>
<dbReference type="InterPro" id="IPR020472">
    <property type="entry name" value="WD40_PAC1"/>
</dbReference>
<dbReference type="PANTHER" id="PTHR44006:SF1">
    <property type="entry name" value="U5 SMALL NUCLEAR RIBONUCLEOPROTEIN 40 KDA PROTEIN"/>
    <property type="match status" value="1"/>
</dbReference>
<evidence type="ECO:0000256" key="5">
    <source>
        <dbReference type="PROSITE-ProRule" id="PRU00221"/>
    </source>
</evidence>
<dbReference type="InterPro" id="IPR052234">
    <property type="entry name" value="U5_snRNP_Component"/>
</dbReference>
<dbReference type="PROSITE" id="PS00678">
    <property type="entry name" value="WD_REPEATS_1"/>
    <property type="match status" value="2"/>
</dbReference>
<dbReference type="GO" id="GO:0071013">
    <property type="term" value="C:catalytic step 2 spliceosome"/>
    <property type="evidence" value="ECO:0007669"/>
    <property type="project" value="TreeGrafter"/>
</dbReference>
<organism evidence="6 7">
    <name type="scientific">Vitrella brassicaformis (strain CCMP3155)</name>
    <dbReference type="NCBI Taxonomy" id="1169540"/>
    <lineage>
        <taxon>Eukaryota</taxon>
        <taxon>Sar</taxon>
        <taxon>Alveolata</taxon>
        <taxon>Colpodellida</taxon>
        <taxon>Vitrellaceae</taxon>
        <taxon>Vitrella</taxon>
    </lineage>
</organism>
<dbReference type="Gene3D" id="2.130.10.10">
    <property type="entry name" value="YVTN repeat-like/Quinoprotein amine dehydrogenase"/>
    <property type="match status" value="1"/>
</dbReference>
<feature type="repeat" description="WD" evidence="5">
    <location>
        <begin position="174"/>
        <end position="215"/>
    </location>
</feature>
<dbReference type="InterPro" id="IPR001680">
    <property type="entry name" value="WD40_rpt"/>
</dbReference>
<dbReference type="OrthoDB" id="1068471at2759"/>
<dbReference type="OMA" id="IWDIRPY"/>
<feature type="repeat" description="WD" evidence="5">
    <location>
        <begin position="310"/>
        <end position="344"/>
    </location>
</feature>
<keyword evidence="7" id="KW-1185">Reference proteome</keyword>
<dbReference type="AlphaFoldDB" id="A0A0G4H5X0"/>
<feature type="repeat" description="WD" evidence="5">
    <location>
        <begin position="132"/>
        <end position="174"/>
    </location>
</feature>
<dbReference type="InterPro" id="IPR036322">
    <property type="entry name" value="WD40_repeat_dom_sf"/>
</dbReference>
<dbReference type="PROSITE" id="PS50082">
    <property type="entry name" value="WD_REPEATS_2"/>
    <property type="match status" value="6"/>
</dbReference>
<protein>
    <submittedName>
        <fullName evidence="6">Uncharacterized protein</fullName>
    </submittedName>
</protein>
<dbReference type="SUPFAM" id="SSF50978">
    <property type="entry name" value="WD40 repeat-like"/>
    <property type="match status" value="1"/>
</dbReference>
<dbReference type="FunCoup" id="A0A0G4H5X0">
    <property type="interactions" value="711"/>
</dbReference>
<dbReference type="VEuPathDB" id="CryptoDB:Vbra_10626"/>
<dbReference type="PANTHER" id="PTHR44006">
    <property type="entry name" value="U5 SMALL NUCLEAR RIBONUCLEOPROTEIN 40 KDA PROTEIN"/>
    <property type="match status" value="1"/>
</dbReference>
<dbReference type="InterPro" id="IPR015943">
    <property type="entry name" value="WD40/YVTN_repeat-like_dom_sf"/>
</dbReference>
<dbReference type="STRING" id="1169540.A0A0G4H5X0"/>
<dbReference type="GO" id="GO:0008380">
    <property type="term" value="P:RNA splicing"/>
    <property type="evidence" value="ECO:0007669"/>
    <property type="project" value="UniProtKB-KW"/>
</dbReference>
<gene>
    <name evidence="6" type="ORF">Vbra_10626</name>
</gene>
<dbReference type="EMBL" id="CDMY01001019">
    <property type="protein sequence ID" value="CEM38977.1"/>
    <property type="molecule type" value="Genomic_DNA"/>
</dbReference>
<dbReference type="CDD" id="cd00200">
    <property type="entry name" value="WD40"/>
    <property type="match status" value="1"/>
</dbReference>
<dbReference type="PhylomeDB" id="A0A0G4H5X0"/>
<name>A0A0G4H5X0_VITBC</name>
<dbReference type="SMART" id="SM00320">
    <property type="entry name" value="WD40"/>
    <property type="match status" value="7"/>
</dbReference>
<keyword evidence="4" id="KW-0508">mRNA splicing</keyword>
<dbReference type="Pfam" id="PF00400">
    <property type="entry name" value="WD40"/>
    <property type="match status" value="6"/>
</dbReference>
<evidence type="ECO:0000256" key="3">
    <source>
        <dbReference type="ARBA" id="ARBA00022737"/>
    </source>
</evidence>
<dbReference type="Proteomes" id="UP000041254">
    <property type="component" value="Unassembled WGS sequence"/>
</dbReference>
<evidence type="ECO:0000313" key="7">
    <source>
        <dbReference type="Proteomes" id="UP000041254"/>
    </source>
</evidence>
<dbReference type="GO" id="GO:0006397">
    <property type="term" value="P:mRNA processing"/>
    <property type="evidence" value="ECO:0007669"/>
    <property type="project" value="UniProtKB-KW"/>
</dbReference>
<dbReference type="GO" id="GO:0003723">
    <property type="term" value="F:RNA binding"/>
    <property type="evidence" value="ECO:0007669"/>
    <property type="project" value="TreeGrafter"/>
</dbReference>
<reference evidence="6 7" key="1">
    <citation type="submission" date="2014-11" db="EMBL/GenBank/DDBJ databases">
        <authorList>
            <person name="Zhu J."/>
            <person name="Qi W."/>
            <person name="Song R."/>
        </authorList>
    </citation>
    <scope>NUCLEOTIDE SEQUENCE [LARGE SCALE GENOMIC DNA]</scope>
</reference>
<evidence type="ECO:0000256" key="1">
    <source>
        <dbReference type="ARBA" id="ARBA00022574"/>
    </source>
</evidence>
<sequence length="344" mass="38648">MALVAREEPEPKRQRLDVVPAGPGYDGVVAVPANQRKSGILAPTMLLTGHQGEVFSCEFSPDGRNLASGSFDKQIYLWQTYEECPNWCVLKGHTNAVLEIHWKHDGTQIYSCSADKSVCVWDVEEGQRTKKFNGHQAVVNSCSPNRRGPPLLCSGADDGTTKVWDLRTRRSVNSYEHQYQILAVTFDDSAERVFAGSLDNTIRVFDMRRGEEDTEMTLKGHADSITGIDLSKDGRYLLSNSMDNTVRQWNVEPFFTSRREITAFTGPLHNFEKNLLRVRWNAADTMCGVGSSDRFVYVFDTKERKLLYKLPGHTGSVNEVCFHPTEPVIASASNDKRIYMGELA</sequence>
<dbReference type="PRINTS" id="PR00320">
    <property type="entry name" value="GPROTEINBRPT"/>
</dbReference>
<feature type="repeat" description="WD" evidence="5">
    <location>
        <begin position="218"/>
        <end position="252"/>
    </location>
</feature>
<proteinExistence type="predicted"/>
<keyword evidence="1 5" id="KW-0853">WD repeat</keyword>